<dbReference type="EMBL" id="VTWS01000001">
    <property type="protein sequence ID" value="KAA9356349.1"/>
    <property type="molecule type" value="Genomic_DNA"/>
</dbReference>
<dbReference type="GO" id="GO:0016853">
    <property type="term" value="F:isomerase activity"/>
    <property type="evidence" value="ECO:0007669"/>
    <property type="project" value="UniProtKB-KW"/>
</dbReference>
<protein>
    <submittedName>
        <fullName evidence="2">Sugar phosphate isomerase/epimerase</fullName>
    </submittedName>
</protein>
<accession>A0A5N1JP06</accession>
<evidence type="ECO:0000259" key="1">
    <source>
        <dbReference type="Pfam" id="PF01261"/>
    </source>
</evidence>
<keyword evidence="2" id="KW-0413">Isomerase</keyword>
<dbReference type="Pfam" id="PF01261">
    <property type="entry name" value="AP_endonuc_2"/>
    <property type="match status" value="1"/>
</dbReference>
<evidence type="ECO:0000313" key="2">
    <source>
        <dbReference type="EMBL" id="KAA9356349.1"/>
    </source>
</evidence>
<dbReference type="PANTHER" id="PTHR12110">
    <property type="entry name" value="HYDROXYPYRUVATE ISOMERASE"/>
    <property type="match status" value="1"/>
</dbReference>
<reference evidence="2 3" key="1">
    <citation type="submission" date="2019-09" db="EMBL/GenBank/DDBJ databases">
        <title>Genome Sequence of Larkinella sp MA1.</title>
        <authorList>
            <person name="Srinivasan S."/>
        </authorList>
    </citation>
    <scope>NUCLEOTIDE SEQUENCE [LARGE SCALE GENOMIC DNA]</scope>
    <source>
        <strain evidence="2 3">MA1</strain>
    </source>
</reference>
<feature type="domain" description="Xylose isomerase-like TIM barrel" evidence="1">
    <location>
        <begin position="44"/>
        <end position="278"/>
    </location>
</feature>
<dbReference type="PANTHER" id="PTHR12110:SF52">
    <property type="entry name" value="XYLOSE ISOMERASE"/>
    <property type="match status" value="1"/>
</dbReference>
<dbReference type="Gene3D" id="3.20.20.150">
    <property type="entry name" value="Divalent-metal-dependent TIM barrel enzymes"/>
    <property type="match status" value="1"/>
</dbReference>
<name>A0A5N1JP06_9BACT</name>
<keyword evidence="3" id="KW-1185">Reference proteome</keyword>
<dbReference type="InterPro" id="IPR050312">
    <property type="entry name" value="IolE/XylAMocC-like"/>
</dbReference>
<dbReference type="AlphaFoldDB" id="A0A5N1JP06"/>
<organism evidence="2 3">
    <name type="scientific">Larkinella humicola</name>
    <dbReference type="NCBI Taxonomy" id="2607654"/>
    <lineage>
        <taxon>Bacteria</taxon>
        <taxon>Pseudomonadati</taxon>
        <taxon>Bacteroidota</taxon>
        <taxon>Cytophagia</taxon>
        <taxon>Cytophagales</taxon>
        <taxon>Spirosomataceae</taxon>
        <taxon>Larkinella</taxon>
    </lineage>
</organism>
<dbReference type="RefSeq" id="WP_150874509.1">
    <property type="nucleotide sequence ID" value="NZ_VTWS01000001.1"/>
</dbReference>
<dbReference type="InterPro" id="IPR013022">
    <property type="entry name" value="Xyl_isomerase-like_TIM-brl"/>
</dbReference>
<sequence length="287" mass="31909">MSTTPLTESSPGEPAFQDFSKLCIHTITTRPWAIEEAAKHYSRSGIGGISIWRDALANRNIRETSQLLRDHNLAVVSLCRGGFFPHLEAAGRQTALDDNRRAIDEAAELGAPHVVLVCGAAPGQSLTESRKQIRDGIAALLPHAEANGVRLAIEPLHPMYADNRSAVNTLGQANDMAEELNSSYVGIAVDVYHLWWDPDLEQEIARCGKNGHLYAFHICDWKTPTLDLLNDRGLMGEGCINIRQIRSWVEAAGFSGFNEVEIFSNRYWAEDQAEFLEKIKHGYLYHS</sequence>
<dbReference type="Proteomes" id="UP000326344">
    <property type="component" value="Unassembled WGS sequence"/>
</dbReference>
<evidence type="ECO:0000313" key="3">
    <source>
        <dbReference type="Proteomes" id="UP000326344"/>
    </source>
</evidence>
<proteinExistence type="predicted"/>
<comment type="caution">
    <text evidence="2">The sequence shown here is derived from an EMBL/GenBank/DDBJ whole genome shotgun (WGS) entry which is preliminary data.</text>
</comment>
<dbReference type="SUPFAM" id="SSF51658">
    <property type="entry name" value="Xylose isomerase-like"/>
    <property type="match status" value="1"/>
</dbReference>
<dbReference type="InterPro" id="IPR036237">
    <property type="entry name" value="Xyl_isomerase-like_sf"/>
</dbReference>
<gene>
    <name evidence="2" type="ORF">F0P93_00930</name>
</gene>